<dbReference type="Gene3D" id="1.10.10.10">
    <property type="entry name" value="Winged helix-like DNA-binding domain superfamily/Winged helix DNA-binding domain"/>
    <property type="match status" value="1"/>
</dbReference>
<dbReference type="Proteomes" id="UP001169764">
    <property type="component" value="Unassembled WGS sequence"/>
</dbReference>
<keyword evidence="7" id="KW-1185">Reference proteome</keyword>
<evidence type="ECO:0000256" key="3">
    <source>
        <dbReference type="ARBA" id="ARBA00023125"/>
    </source>
</evidence>
<dbReference type="PANTHER" id="PTHR30126">
    <property type="entry name" value="HTH-TYPE TRANSCRIPTIONAL REGULATOR"/>
    <property type="match status" value="1"/>
</dbReference>
<gene>
    <name evidence="6" type="ORF">Q4F19_12350</name>
</gene>
<dbReference type="EMBL" id="JAUOTP010000005">
    <property type="protein sequence ID" value="MDO6415174.1"/>
    <property type="molecule type" value="Genomic_DNA"/>
</dbReference>
<evidence type="ECO:0000256" key="1">
    <source>
        <dbReference type="ARBA" id="ARBA00009437"/>
    </source>
</evidence>
<dbReference type="InterPro" id="IPR036388">
    <property type="entry name" value="WH-like_DNA-bd_sf"/>
</dbReference>
<dbReference type="SUPFAM" id="SSF46785">
    <property type="entry name" value="Winged helix' DNA-binding domain"/>
    <property type="match status" value="1"/>
</dbReference>
<proteinExistence type="inferred from homology"/>
<evidence type="ECO:0000256" key="4">
    <source>
        <dbReference type="ARBA" id="ARBA00023163"/>
    </source>
</evidence>
<dbReference type="PRINTS" id="PR00039">
    <property type="entry name" value="HTHLYSR"/>
</dbReference>
<dbReference type="Gene3D" id="3.40.190.290">
    <property type="match status" value="1"/>
</dbReference>
<dbReference type="Pfam" id="PF03466">
    <property type="entry name" value="LysR_substrate"/>
    <property type="match status" value="1"/>
</dbReference>
<dbReference type="InterPro" id="IPR000847">
    <property type="entry name" value="LysR_HTH_N"/>
</dbReference>
<dbReference type="PANTHER" id="PTHR30126:SF39">
    <property type="entry name" value="HTH-TYPE TRANSCRIPTIONAL REGULATOR CYSL"/>
    <property type="match status" value="1"/>
</dbReference>
<accession>A0ABT8YA08</accession>
<evidence type="ECO:0000259" key="5">
    <source>
        <dbReference type="PROSITE" id="PS50931"/>
    </source>
</evidence>
<name>A0ABT8YA08_9SPHN</name>
<keyword evidence="4" id="KW-0804">Transcription</keyword>
<dbReference type="Pfam" id="PF00126">
    <property type="entry name" value="HTH_1"/>
    <property type="match status" value="1"/>
</dbReference>
<organism evidence="6 7">
    <name type="scientific">Sphingomonas natans</name>
    <dbReference type="NCBI Taxonomy" id="3063330"/>
    <lineage>
        <taxon>Bacteria</taxon>
        <taxon>Pseudomonadati</taxon>
        <taxon>Pseudomonadota</taxon>
        <taxon>Alphaproteobacteria</taxon>
        <taxon>Sphingomonadales</taxon>
        <taxon>Sphingomonadaceae</taxon>
        <taxon>Sphingomonas</taxon>
    </lineage>
</organism>
<dbReference type="RefSeq" id="WP_303542998.1">
    <property type="nucleotide sequence ID" value="NZ_JAUOTP010000005.1"/>
</dbReference>
<comment type="caution">
    <text evidence="6">The sequence shown here is derived from an EMBL/GenBank/DDBJ whole genome shotgun (WGS) entry which is preliminary data.</text>
</comment>
<evidence type="ECO:0000313" key="6">
    <source>
        <dbReference type="EMBL" id="MDO6415174.1"/>
    </source>
</evidence>
<reference evidence="6" key="1">
    <citation type="submission" date="2023-07" db="EMBL/GenBank/DDBJ databases">
        <authorList>
            <person name="Kim M."/>
        </authorList>
    </citation>
    <scope>NUCLEOTIDE SEQUENCE</scope>
    <source>
        <strain evidence="6">BIUV-7</strain>
    </source>
</reference>
<keyword evidence="3" id="KW-0238">DNA-binding</keyword>
<keyword evidence="2" id="KW-0805">Transcription regulation</keyword>
<dbReference type="InterPro" id="IPR036390">
    <property type="entry name" value="WH_DNA-bd_sf"/>
</dbReference>
<protein>
    <submittedName>
        <fullName evidence="6">LysR substrate-binding domain-containing protein</fullName>
    </submittedName>
</protein>
<dbReference type="SUPFAM" id="SSF53850">
    <property type="entry name" value="Periplasmic binding protein-like II"/>
    <property type="match status" value="1"/>
</dbReference>
<evidence type="ECO:0000256" key="2">
    <source>
        <dbReference type="ARBA" id="ARBA00023015"/>
    </source>
</evidence>
<dbReference type="PROSITE" id="PS50931">
    <property type="entry name" value="HTH_LYSR"/>
    <property type="match status" value="1"/>
</dbReference>
<evidence type="ECO:0000313" key="7">
    <source>
        <dbReference type="Proteomes" id="UP001169764"/>
    </source>
</evidence>
<comment type="similarity">
    <text evidence="1">Belongs to the LysR transcriptional regulatory family.</text>
</comment>
<dbReference type="InterPro" id="IPR005119">
    <property type="entry name" value="LysR_subst-bd"/>
</dbReference>
<sequence>MTFDHLRIFVAVAEHEHVTRAAAILNLTQSAASGAIAALEARHGVPLFHRVGRGIRLTEAGRMFLDEARAVLARAAQAEEALADYAGLQRGALKLVASQTIASYWLPSRLASFHARFPQIAVDLAIDNTEGAARRVLDGGADLGFVEGVIDEPALAHWTVARDRLALVGTAPATDIDDEWLRAARWIVREQGSGTRSSFETVLRDRGIDPAALTIGMTLPSNEAVRTAVEAGAGVAVLSALVVARAVAAGDLHELPLPLPERPFLALRHKERHRSPAADALADLIKDDAK</sequence>
<feature type="domain" description="HTH lysR-type" evidence="5">
    <location>
        <begin position="1"/>
        <end position="58"/>
    </location>
</feature>